<evidence type="ECO:0000313" key="3">
    <source>
        <dbReference type="Proteomes" id="UP000054549"/>
    </source>
</evidence>
<keyword evidence="3" id="KW-1185">Reference proteome</keyword>
<sequence>MPPPLLDGEDLFGLMWRCTTRWDTPSPDSWSPVIPLDPLAAPLSTPISPAPLPSPLLLPAPPPTQASPSPAPSPIPDYVEALANQILEAIEDGSDKENIPPRPVTPYPDTPHILPSEFVLVYDRLGLIPNLRVKVHRVLGILLDPKAASRVLYEAISRESAVLMDLLEIFHNVAYTPPMGEEVSRYRINLLVDLALRLLQNGVELVLYESLRKIDWDQDHCFEYVRKDQDRAHLARPFLSSAEYRPAVLHRAAEELRECIGSQSAVLQRCSELQVRLERETRALTAILPLAFNKTPKLEWSEECYLDDAVQRLGHLASPSSLLPDAPITTTPELTYPTFPGPPIPPITPEIQRKRDQRRRRRNQTAKKPTPPSPSPGPSRQVARRTQGRPERRYQGRGRTPSHHYRRHNHLDIRSDERPHPDDGFFEADNYVEGYDDLVDYD</sequence>
<dbReference type="AlphaFoldDB" id="A0A0C2W0L2"/>
<dbReference type="InParanoid" id="A0A0C2W0L2"/>
<evidence type="ECO:0000256" key="1">
    <source>
        <dbReference type="SAM" id="MobiDB-lite"/>
    </source>
</evidence>
<organism evidence="2 3">
    <name type="scientific">Amanita muscaria (strain Koide BX008)</name>
    <dbReference type="NCBI Taxonomy" id="946122"/>
    <lineage>
        <taxon>Eukaryota</taxon>
        <taxon>Fungi</taxon>
        <taxon>Dikarya</taxon>
        <taxon>Basidiomycota</taxon>
        <taxon>Agaricomycotina</taxon>
        <taxon>Agaricomycetes</taxon>
        <taxon>Agaricomycetidae</taxon>
        <taxon>Agaricales</taxon>
        <taxon>Pluteineae</taxon>
        <taxon>Amanitaceae</taxon>
        <taxon>Amanita</taxon>
    </lineage>
</organism>
<feature type="compositionally biased region" description="Basic and acidic residues" evidence="1">
    <location>
        <begin position="410"/>
        <end position="423"/>
    </location>
</feature>
<evidence type="ECO:0000313" key="2">
    <source>
        <dbReference type="EMBL" id="KIL54637.1"/>
    </source>
</evidence>
<feature type="compositionally biased region" description="Basic residues" evidence="1">
    <location>
        <begin position="400"/>
        <end position="409"/>
    </location>
</feature>
<proteinExistence type="predicted"/>
<dbReference type="Proteomes" id="UP000054549">
    <property type="component" value="Unassembled WGS sequence"/>
</dbReference>
<protein>
    <submittedName>
        <fullName evidence="2">Uncharacterized protein</fullName>
    </submittedName>
</protein>
<feature type="region of interest" description="Disordered" evidence="1">
    <location>
        <begin position="318"/>
        <end position="429"/>
    </location>
</feature>
<reference evidence="2 3" key="1">
    <citation type="submission" date="2014-04" db="EMBL/GenBank/DDBJ databases">
        <title>Evolutionary Origins and Diversification of the Mycorrhizal Mutualists.</title>
        <authorList>
            <consortium name="DOE Joint Genome Institute"/>
            <consortium name="Mycorrhizal Genomics Consortium"/>
            <person name="Kohler A."/>
            <person name="Kuo A."/>
            <person name="Nagy L.G."/>
            <person name="Floudas D."/>
            <person name="Copeland A."/>
            <person name="Barry K.W."/>
            <person name="Cichocki N."/>
            <person name="Veneault-Fourrey C."/>
            <person name="LaButti K."/>
            <person name="Lindquist E.A."/>
            <person name="Lipzen A."/>
            <person name="Lundell T."/>
            <person name="Morin E."/>
            <person name="Murat C."/>
            <person name="Riley R."/>
            <person name="Ohm R."/>
            <person name="Sun H."/>
            <person name="Tunlid A."/>
            <person name="Henrissat B."/>
            <person name="Grigoriev I.V."/>
            <person name="Hibbett D.S."/>
            <person name="Martin F."/>
        </authorList>
    </citation>
    <scope>NUCLEOTIDE SEQUENCE [LARGE SCALE GENOMIC DNA]</scope>
    <source>
        <strain evidence="2 3">Koide BX008</strain>
    </source>
</reference>
<feature type="region of interest" description="Disordered" evidence="1">
    <location>
        <begin position="54"/>
        <end position="73"/>
    </location>
</feature>
<feature type="compositionally biased region" description="Basic residues" evidence="1">
    <location>
        <begin position="355"/>
        <end position="365"/>
    </location>
</feature>
<gene>
    <name evidence="2" type="ORF">M378DRAFT_18702</name>
</gene>
<accession>A0A0C2W0L2</accession>
<dbReference type="HOGENOM" id="CLU_057535_0_0_1"/>
<dbReference type="EMBL" id="KN818676">
    <property type="protein sequence ID" value="KIL54637.1"/>
    <property type="molecule type" value="Genomic_DNA"/>
</dbReference>
<feature type="compositionally biased region" description="Pro residues" evidence="1">
    <location>
        <begin position="339"/>
        <end position="348"/>
    </location>
</feature>
<name>A0A0C2W0L2_AMAMK</name>